<evidence type="ECO:0000256" key="6">
    <source>
        <dbReference type="ARBA" id="ARBA00022857"/>
    </source>
</evidence>
<reference evidence="18" key="1">
    <citation type="submission" date="2016-05" db="EMBL/GenBank/DDBJ databases">
        <title>Comparative genomics of biotechnologically important yeasts.</title>
        <authorList>
            <consortium name="DOE Joint Genome Institute"/>
            <person name="Riley R."/>
            <person name="Haridas S."/>
            <person name="Wolfe K.H."/>
            <person name="Lopes M.R."/>
            <person name="Hittinger C.T."/>
            <person name="Goker M."/>
            <person name="Salamov A."/>
            <person name="Wisecaver J."/>
            <person name="Long T.M."/>
            <person name="Aerts A.L."/>
            <person name="Barry K."/>
            <person name="Choi C."/>
            <person name="Clum A."/>
            <person name="Coughlan A.Y."/>
            <person name="Deshpande S."/>
            <person name="Douglass A.P."/>
            <person name="Hanson S.J."/>
            <person name="Klenk H.-P."/>
            <person name="Labutti K."/>
            <person name="Lapidus A."/>
            <person name="Lindquist E."/>
            <person name="Lipzen A."/>
            <person name="Meier-Kolthoff J.P."/>
            <person name="Ohm R.A."/>
            <person name="Otillar R.P."/>
            <person name="Pangilinan J."/>
            <person name="Peng Y."/>
            <person name="Rokas A."/>
            <person name="Rosa C.A."/>
            <person name="Scheuner C."/>
            <person name="Sibirny A.A."/>
            <person name="Slot J.C."/>
            <person name="Stielow J.B."/>
            <person name="Sun H."/>
            <person name="Kurtzman C.P."/>
            <person name="Blackwell M."/>
            <person name="Grigoriev I.V."/>
            <person name="Jeffries T.W."/>
        </authorList>
    </citation>
    <scope>NUCLEOTIDE SEQUENCE [LARGE SCALE GENOMIC DNA]</scope>
    <source>
        <strain evidence="18">NRRL Y-2460</strain>
    </source>
</reference>
<feature type="transmembrane region" description="Helical" evidence="16">
    <location>
        <begin position="151"/>
        <end position="169"/>
    </location>
</feature>
<keyword evidence="16" id="KW-0472">Membrane</keyword>
<comment type="similarity">
    <text evidence="4">Belongs to the short-chain dehydrogenases/reductases (SDR) family.</text>
</comment>
<evidence type="ECO:0000256" key="14">
    <source>
        <dbReference type="ARBA" id="ARBA00044737"/>
    </source>
</evidence>
<evidence type="ECO:0000256" key="10">
    <source>
        <dbReference type="ARBA" id="ARBA00026112"/>
    </source>
</evidence>
<evidence type="ECO:0000256" key="2">
    <source>
        <dbReference type="ARBA" id="ARBA00004760"/>
    </source>
</evidence>
<proteinExistence type="inferred from homology"/>
<name>A0A1E4TWW4_PACTA</name>
<evidence type="ECO:0000256" key="9">
    <source>
        <dbReference type="ARBA" id="ARBA00023098"/>
    </source>
</evidence>
<evidence type="ECO:0000256" key="13">
    <source>
        <dbReference type="ARBA" id="ARBA00032891"/>
    </source>
</evidence>
<dbReference type="GO" id="GO:0005789">
    <property type="term" value="C:endoplasmic reticulum membrane"/>
    <property type="evidence" value="ECO:0007669"/>
    <property type="project" value="TreeGrafter"/>
</dbReference>
<comment type="pathway">
    <text evidence="3">Sphingolipid metabolism.</text>
</comment>
<keyword evidence="16" id="KW-0812">Transmembrane</keyword>
<evidence type="ECO:0000256" key="11">
    <source>
        <dbReference type="ARBA" id="ARBA00026241"/>
    </source>
</evidence>
<dbReference type="SUPFAM" id="SSF51735">
    <property type="entry name" value="NAD(P)-binding Rossmann-fold domains"/>
    <property type="match status" value="1"/>
</dbReference>
<evidence type="ECO:0000256" key="16">
    <source>
        <dbReference type="SAM" id="Phobius"/>
    </source>
</evidence>
<dbReference type="InterPro" id="IPR036291">
    <property type="entry name" value="NAD(P)-bd_dom_sf"/>
</dbReference>
<keyword evidence="16" id="KW-1133">Transmembrane helix</keyword>
<dbReference type="OrthoDB" id="10267115at2759"/>
<dbReference type="Proteomes" id="UP000094236">
    <property type="component" value="Unassembled WGS sequence"/>
</dbReference>
<comment type="catalytic activity">
    <reaction evidence="15">
        <text>sphinganine + NADP(+) = 3-oxosphinganine + NADPH + H(+)</text>
        <dbReference type="Rhea" id="RHEA:22640"/>
        <dbReference type="ChEBI" id="CHEBI:15378"/>
        <dbReference type="ChEBI" id="CHEBI:57783"/>
        <dbReference type="ChEBI" id="CHEBI:57817"/>
        <dbReference type="ChEBI" id="CHEBI:58299"/>
        <dbReference type="ChEBI" id="CHEBI:58349"/>
        <dbReference type="EC" id="1.1.1.102"/>
    </reaction>
    <physiologicalReaction direction="right-to-left" evidence="15">
        <dbReference type="Rhea" id="RHEA:22642"/>
    </physiologicalReaction>
</comment>
<comment type="subcellular location">
    <subcellularLocation>
        <location evidence="1">Endoplasmic reticulum</location>
    </subcellularLocation>
</comment>
<dbReference type="PANTHER" id="PTHR43550:SF3">
    <property type="entry name" value="3-KETODIHYDROSPHINGOSINE REDUCTASE"/>
    <property type="match status" value="1"/>
</dbReference>
<evidence type="ECO:0000313" key="18">
    <source>
        <dbReference type="Proteomes" id="UP000094236"/>
    </source>
</evidence>
<keyword evidence="8" id="KW-0560">Oxidoreductase</keyword>
<evidence type="ECO:0000256" key="8">
    <source>
        <dbReference type="ARBA" id="ARBA00023002"/>
    </source>
</evidence>
<feature type="transmembrane region" description="Helical" evidence="16">
    <location>
        <begin position="270"/>
        <end position="291"/>
    </location>
</feature>
<evidence type="ECO:0000256" key="4">
    <source>
        <dbReference type="ARBA" id="ARBA00006484"/>
    </source>
</evidence>
<dbReference type="PANTHER" id="PTHR43550">
    <property type="entry name" value="3-KETODIHYDROSPHINGOSINE REDUCTASE"/>
    <property type="match status" value="1"/>
</dbReference>
<dbReference type="UniPathway" id="UPA00222"/>
<evidence type="ECO:0000256" key="12">
    <source>
        <dbReference type="ARBA" id="ARBA00029797"/>
    </source>
</evidence>
<dbReference type="InterPro" id="IPR002347">
    <property type="entry name" value="SDR_fam"/>
</dbReference>
<dbReference type="CDD" id="cd08939">
    <property type="entry name" value="KDSR-like_SDR_c"/>
    <property type="match status" value="1"/>
</dbReference>
<evidence type="ECO:0000256" key="15">
    <source>
        <dbReference type="ARBA" id="ARBA00048930"/>
    </source>
</evidence>
<evidence type="ECO:0000256" key="7">
    <source>
        <dbReference type="ARBA" id="ARBA00022919"/>
    </source>
</evidence>
<dbReference type="EMBL" id="KV454013">
    <property type="protein sequence ID" value="ODV96148.1"/>
    <property type="molecule type" value="Genomic_DNA"/>
</dbReference>
<comment type="function">
    <text evidence="14">Catalyzes the reduction of 3'-oxosphinganine (3-ketodihydrosphingosine/KDS) to sphinganine (dihydrosphingosine/DHS), the second step of de novo sphingolipid biosynthesis.</text>
</comment>
<comment type="pathway">
    <text evidence="2">Lipid metabolism; sphingolipid metabolism.</text>
</comment>
<dbReference type="PRINTS" id="PR00081">
    <property type="entry name" value="GDHRDH"/>
</dbReference>
<dbReference type="GO" id="GO:0005811">
    <property type="term" value="C:lipid droplet"/>
    <property type="evidence" value="ECO:0007669"/>
    <property type="project" value="EnsemblFungi"/>
</dbReference>
<keyword evidence="7" id="KW-0746">Sphingolipid metabolism</keyword>
<sequence length="308" mass="34375">MSIFGFGKSYFETEGKLVVISGGSQGVGAEFAKKLILKGADVIIVARTEEKLKRKVEEISGLKTNKDQIIEYRCGDISKYEDCERIFNSIDRIPDIVVCCAGSSHPDLFLNLKAEFLQQGISTNYNTALFFSHVASCKMASAKDKTTKRHIVFFSSSVAFFSFIGYGAYSPLKAAVKSLADCLRQELLPYNISVECVFPGNFASEGFAEEEKTKPEITKLIEGPSTPISCEKCCDIILANLEKGYQYVTTDTAGYMLSCISLGNSPRCWWWLQVLIAFVLSLIGPIIDWYMNLQITDYFTKNNDKKKD</sequence>
<keyword evidence="9" id="KW-0443">Lipid metabolism</keyword>
<dbReference type="GO" id="GO:0006666">
    <property type="term" value="P:3-keto-sphinganine metabolic process"/>
    <property type="evidence" value="ECO:0007669"/>
    <property type="project" value="EnsemblFungi"/>
</dbReference>
<dbReference type="STRING" id="669874.A0A1E4TWW4"/>
<accession>A0A1E4TWW4</accession>
<evidence type="ECO:0000313" key="17">
    <source>
        <dbReference type="EMBL" id="ODV96148.1"/>
    </source>
</evidence>
<dbReference type="GO" id="GO:0047560">
    <property type="term" value="F:3-dehydrosphinganine reductase activity"/>
    <property type="evidence" value="ECO:0007669"/>
    <property type="project" value="UniProtKB-EC"/>
</dbReference>
<dbReference type="AlphaFoldDB" id="A0A1E4TWW4"/>
<evidence type="ECO:0000256" key="3">
    <source>
        <dbReference type="ARBA" id="ARBA00004991"/>
    </source>
</evidence>
<keyword evidence="18" id="KW-1185">Reference proteome</keyword>
<dbReference type="EC" id="1.1.1.102" evidence="10"/>
<evidence type="ECO:0000256" key="5">
    <source>
        <dbReference type="ARBA" id="ARBA00022824"/>
    </source>
</evidence>
<organism evidence="17 18">
    <name type="scientific">Pachysolen tannophilus NRRL Y-2460</name>
    <dbReference type="NCBI Taxonomy" id="669874"/>
    <lineage>
        <taxon>Eukaryota</taxon>
        <taxon>Fungi</taxon>
        <taxon>Dikarya</taxon>
        <taxon>Ascomycota</taxon>
        <taxon>Saccharomycotina</taxon>
        <taxon>Pichiomycetes</taxon>
        <taxon>Pachysolenaceae</taxon>
        <taxon>Pachysolen</taxon>
    </lineage>
</organism>
<gene>
    <name evidence="17" type="ORF">PACTADRAFT_41145</name>
</gene>
<keyword evidence="5" id="KW-0256">Endoplasmic reticulum</keyword>
<dbReference type="Pfam" id="PF00106">
    <property type="entry name" value="adh_short"/>
    <property type="match status" value="1"/>
</dbReference>
<dbReference type="Gene3D" id="3.40.50.720">
    <property type="entry name" value="NAD(P)-binding Rossmann-like Domain"/>
    <property type="match status" value="1"/>
</dbReference>
<evidence type="ECO:0000256" key="1">
    <source>
        <dbReference type="ARBA" id="ARBA00004240"/>
    </source>
</evidence>
<protein>
    <recommendedName>
        <fullName evidence="11">3-ketodihydrosphingosine reductase TSC10</fullName>
        <ecNumber evidence="10">1.1.1.102</ecNumber>
    </recommendedName>
    <alternativeName>
        <fullName evidence="13">3-dehydrosphinganine reductase</fullName>
    </alternativeName>
    <alternativeName>
        <fullName evidence="12">KDS reductase</fullName>
    </alternativeName>
</protein>
<dbReference type="GO" id="GO:0030148">
    <property type="term" value="P:sphingolipid biosynthetic process"/>
    <property type="evidence" value="ECO:0007669"/>
    <property type="project" value="EnsemblFungi"/>
</dbReference>
<dbReference type="InterPro" id="IPR045022">
    <property type="entry name" value="KDSR-like"/>
</dbReference>
<keyword evidence="6" id="KW-0521">NADP</keyword>